<reference evidence="2" key="2">
    <citation type="submission" date="2023-01" db="EMBL/GenBank/DDBJ databases">
        <authorList>
            <person name="Sun Q."/>
            <person name="Evtushenko L."/>
        </authorList>
    </citation>
    <scope>NUCLEOTIDE SEQUENCE</scope>
    <source>
        <strain evidence="2">VKM B-2555</strain>
    </source>
</reference>
<evidence type="ECO:0000313" key="2">
    <source>
        <dbReference type="EMBL" id="GLK78105.1"/>
    </source>
</evidence>
<dbReference type="Pfam" id="PF13245">
    <property type="entry name" value="AAA_19"/>
    <property type="match status" value="1"/>
</dbReference>
<dbReference type="GO" id="GO:0000725">
    <property type="term" value="P:recombinational repair"/>
    <property type="evidence" value="ECO:0007669"/>
    <property type="project" value="TreeGrafter"/>
</dbReference>
<sequence length="492" mass="53394">MSRSLDGLLHSDAPLVVVEAAAGCGKTWTAAKFAKEMSARLDHQRVLLLSHTHGACGEFHRRCVGPGLRIDVETCDSFALKVVGPYAAALSLPYPFDHLVGRSELPFETIRTKAADLVRRSPTVARLISARYPVIILDEHQDASLTQHELAMTLMAVGGSRLRVFGDPMQALHSGIGVHYVDWDALWANCRDRRELTEPKRWDEAPELGKWITAARTVLKAGGSVGLHDAPSEVRVRAEAGLAGRKKFKNPRLAGEILHAFLDDGQGRAVVIAHLSDMVRALAQGANWRAGVNEGAVLEYLDRLLADAEEEAATAAKLAAGFLTFATDIGSGFPKALREAISNRAGIQLNRNQAGAKQLPWLHALELIYADPSHRGLAGAMDRLVASPPAGYRVRFGDHAAALRAIGRTDDPRGHLHALSRLRRRRNLPHLSTSTVHKAKGLEFRRVLVCPGDAQQFPAGAYGARLLYVAMSRATHQLTIVTDSSSPIVHLG</sequence>
<dbReference type="InterPro" id="IPR000212">
    <property type="entry name" value="DNA_helicase_UvrD/REP"/>
</dbReference>
<evidence type="ECO:0000313" key="3">
    <source>
        <dbReference type="Proteomes" id="UP001143364"/>
    </source>
</evidence>
<dbReference type="GO" id="GO:0003677">
    <property type="term" value="F:DNA binding"/>
    <property type="evidence" value="ECO:0007669"/>
    <property type="project" value="InterPro"/>
</dbReference>
<keyword evidence="3" id="KW-1185">Reference proteome</keyword>
<dbReference type="Proteomes" id="UP001143364">
    <property type="component" value="Unassembled WGS sequence"/>
</dbReference>
<dbReference type="GO" id="GO:0043138">
    <property type="term" value="F:3'-5' DNA helicase activity"/>
    <property type="evidence" value="ECO:0007669"/>
    <property type="project" value="TreeGrafter"/>
</dbReference>
<accession>A0A9W6JI77</accession>
<dbReference type="PANTHER" id="PTHR11070:SF3">
    <property type="entry name" value="DNA 3'-5' HELICASE"/>
    <property type="match status" value="1"/>
</dbReference>
<dbReference type="Pfam" id="PF13538">
    <property type="entry name" value="UvrD_C_2"/>
    <property type="match status" value="1"/>
</dbReference>
<feature type="domain" description="UvrD-like helicase C-terminal" evidence="1">
    <location>
        <begin position="433"/>
        <end position="481"/>
    </location>
</feature>
<protein>
    <recommendedName>
        <fullName evidence="1">UvrD-like helicase C-terminal domain-containing protein</fullName>
    </recommendedName>
</protein>
<dbReference type="AlphaFoldDB" id="A0A9W6JI77"/>
<dbReference type="GO" id="GO:0005829">
    <property type="term" value="C:cytosol"/>
    <property type="evidence" value="ECO:0007669"/>
    <property type="project" value="TreeGrafter"/>
</dbReference>
<dbReference type="Gene3D" id="3.40.50.300">
    <property type="entry name" value="P-loop containing nucleotide triphosphate hydrolases"/>
    <property type="match status" value="2"/>
</dbReference>
<evidence type="ECO:0000259" key="1">
    <source>
        <dbReference type="Pfam" id="PF13538"/>
    </source>
</evidence>
<dbReference type="InterPro" id="IPR027785">
    <property type="entry name" value="UvrD-like_helicase_C"/>
</dbReference>
<organism evidence="2 3">
    <name type="scientific">Methylopila jiangsuensis</name>
    <dbReference type="NCBI Taxonomy" id="586230"/>
    <lineage>
        <taxon>Bacteria</taxon>
        <taxon>Pseudomonadati</taxon>
        <taxon>Pseudomonadota</taxon>
        <taxon>Alphaproteobacteria</taxon>
        <taxon>Hyphomicrobiales</taxon>
        <taxon>Methylopilaceae</taxon>
        <taxon>Methylopila</taxon>
    </lineage>
</organism>
<dbReference type="SUPFAM" id="SSF52540">
    <property type="entry name" value="P-loop containing nucleoside triphosphate hydrolases"/>
    <property type="match status" value="1"/>
</dbReference>
<comment type="caution">
    <text evidence="2">The sequence shown here is derived from an EMBL/GenBank/DDBJ whole genome shotgun (WGS) entry which is preliminary data.</text>
</comment>
<dbReference type="GO" id="GO:0005524">
    <property type="term" value="F:ATP binding"/>
    <property type="evidence" value="ECO:0007669"/>
    <property type="project" value="InterPro"/>
</dbReference>
<reference evidence="2" key="1">
    <citation type="journal article" date="2014" name="Int. J. Syst. Evol. Microbiol.">
        <title>Complete genome sequence of Corynebacterium casei LMG S-19264T (=DSM 44701T), isolated from a smear-ripened cheese.</title>
        <authorList>
            <consortium name="US DOE Joint Genome Institute (JGI-PGF)"/>
            <person name="Walter F."/>
            <person name="Albersmeier A."/>
            <person name="Kalinowski J."/>
            <person name="Ruckert C."/>
        </authorList>
    </citation>
    <scope>NUCLEOTIDE SEQUENCE</scope>
    <source>
        <strain evidence="2">VKM B-2555</strain>
    </source>
</reference>
<name>A0A9W6JI77_9HYPH</name>
<dbReference type="RefSeq" id="WP_271205919.1">
    <property type="nucleotide sequence ID" value="NZ_BSFK01000016.1"/>
</dbReference>
<dbReference type="InterPro" id="IPR027417">
    <property type="entry name" value="P-loop_NTPase"/>
</dbReference>
<proteinExistence type="predicted"/>
<dbReference type="EMBL" id="BSFK01000016">
    <property type="protein sequence ID" value="GLK78105.1"/>
    <property type="molecule type" value="Genomic_DNA"/>
</dbReference>
<gene>
    <name evidence="2" type="ORF">GCM10008171_33590</name>
</gene>
<dbReference type="PANTHER" id="PTHR11070">
    <property type="entry name" value="UVRD / RECB / PCRA DNA HELICASE FAMILY MEMBER"/>
    <property type="match status" value="1"/>
</dbReference>